<protein>
    <submittedName>
        <fullName evidence="1">Uncharacterized protein</fullName>
    </submittedName>
</protein>
<reference evidence="1" key="1">
    <citation type="submission" date="2020-11" db="EMBL/GenBank/DDBJ databases">
        <authorList>
            <person name="Tran Van P."/>
        </authorList>
    </citation>
    <scope>NUCLEOTIDE SEQUENCE</scope>
</reference>
<evidence type="ECO:0000313" key="1">
    <source>
        <dbReference type="EMBL" id="CAD7263131.1"/>
    </source>
</evidence>
<sequence length="193" mass="21978">MILIINSSQTRPGGVVSYRASLLFSSTDKDVAIEFLISLGLAKYFLVDILSIRLMLVVCHQKHLKSLRKQNEQHQNSLSREGETGVPYYPLRLGTFNLEEVYLNLHEWRVTNHFWKIILGTPDQDLDPHITVIDRLVYCENDTFGHAATEAGFKIVTVLLTRAQPVWTLSAGFCSETEYTTSELLYGVIINYI</sequence>
<proteinExistence type="predicted"/>
<name>A0A7R9AYS8_TIMSH</name>
<gene>
    <name evidence="1" type="ORF">TSIB3V08_LOCUS7218</name>
</gene>
<dbReference type="AlphaFoldDB" id="A0A7R9AYS8"/>
<organism evidence="1">
    <name type="scientific">Timema shepardi</name>
    <name type="common">Walking stick</name>
    <dbReference type="NCBI Taxonomy" id="629360"/>
    <lineage>
        <taxon>Eukaryota</taxon>
        <taxon>Metazoa</taxon>
        <taxon>Ecdysozoa</taxon>
        <taxon>Arthropoda</taxon>
        <taxon>Hexapoda</taxon>
        <taxon>Insecta</taxon>
        <taxon>Pterygota</taxon>
        <taxon>Neoptera</taxon>
        <taxon>Polyneoptera</taxon>
        <taxon>Phasmatodea</taxon>
        <taxon>Timematodea</taxon>
        <taxon>Timematoidea</taxon>
        <taxon>Timematidae</taxon>
        <taxon>Timema</taxon>
    </lineage>
</organism>
<dbReference type="EMBL" id="OC003312">
    <property type="protein sequence ID" value="CAD7263131.1"/>
    <property type="molecule type" value="Genomic_DNA"/>
</dbReference>
<accession>A0A7R9AYS8</accession>